<evidence type="ECO:0008006" key="3">
    <source>
        <dbReference type="Google" id="ProtNLM"/>
    </source>
</evidence>
<protein>
    <recommendedName>
        <fullName evidence="3">Zinc-dependent peptidase</fullName>
    </recommendedName>
</protein>
<dbReference type="InterPro" id="IPR042252">
    <property type="entry name" value="MtfA_N"/>
</dbReference>
<dbReference type="EMBL" id="FZNT01000005">
    <property type="protein sequence ID" value="SNR56498.1"/>
    <property type="molecule type" value="Genomic_DNA"/>
</dbReference>
<dbReference type="Gene3D" id="3.40.390.10">
    <property type="entry name" value="Collagenase (Catalytic Domain)"/>
    <property type="match status" value="1"/>
</dbReference>
<accession>A0A238XD52</accession>
<reference evidence="1 2" key="1">
    <citation type="submission" date="2017-06" db="EMBL/GenBank/DDBJ databases">
        <authorList>
            <person name="Kim H.J."/>
            <person name="Triplett B.A."/>
        </authorList>
    </citation>
    <scope>NUCLEOTIDE SEQUENCE [LARGE SCALE GENOMIC DNA]</scope>
    <source>
        <strain evidence="1 2">DSM 29150</strain>
    </source>
</reference>
<dbReference type="GO" id="GO:0004177">
    <property type="term" value="F:aminopeptidase activity"/>
    <property type="evidence" value="ECO:0007669"/>
    <property type="project" value="TreeGrafter"/>
</dbReference>
<dbReference type="CDD" id="cd20170">
    <property type="entry name" value="Peptidase_M90-like"/>
    <property type="match status" value="1"/>
</dbReference>
<dbReference type="GO" id="GO:0008237">
    <property type="term" value="F:metallopeptidase activity"/>
    <property type="evidence" value="ECO:0007669"/>
    <property type="project" value="InterPro"/>
</dbReference>
<dbReference type="SUPFAM" id="SSF55486">
    <property type="entry name" value="Metalloproteases ('zincins'), catalytic domain"/>
    <property type="match status" value="1"/>
</dbReference>
<dbReference type="InterPro" id="IPR010384">
    <property type="entry name" value="MtfA_fam"/>
</dbReference>
<gene>
    <name evidence="1" type="ORF">SAMN06265371_105202</name>
</gene>
<dbReference type="GO" id="GO:0005829">
    <property type="term" value="C:cytosol"/>
    <property type="evidence" value="ECO:0007669"/>
    <property type="project" value="TreeGrafter"/>
</dbReference>
<dbReference type="Pfam" id="PF06167">
    <property type="entry name" value="Peptidase_M90"/>
    <property type="match status" value="1"/>
</dbReference>
<organism evidence="1 2">
    <name type="scientific">Lutibacter agarilyticus</name>
    <dbReference type="NCBI Taxonomy" id="1109740"/>
    <lineage>
        <taxon>Bacteria</taxon>
        <taxon>Pseudomonadati</taxon>
        <taxon>Bacteroidota</taxon>
        <taxon>Flavobacteriia</taxon>
        <taxon>Flavobacteriales</taxon>
        <taxon>Flavobacteriaceae</taxon>
        <taxon>Lutibacter</taxon>
    </lineage>
</organism>
<dbReference type="AlphaFoldDB" id="A0A238XD52"/>
<dbReference type="Gene3D" id="1.10.472.150">
    <property type="entry name" value="Glucose-regulated metallo-peptidase M90, N-terminal domain"/>
    <property type="match status" value="1"/>
</dbReference>
<dbReference type="InterPro" id="IPR024079">
    <property type="entry name" value="MetalloPept_cat_dom_sf"/>
</dbReference>
<evidence type="ECO:0000313" key="2">
    <source>
        <dbReference type="Proteomes" id="UP000198384"/>
    </source>
</evidence>
<keyword evidence="2" id="KW-1185">Reference proteome</keyword>
<dbReference type="PANTHER" id="PTHR30164">
    <property type="entry name" value="MTFA PEPTIDASE"/>
    <property type="match status" value="1"/>
</dbReference>
<dbReference type="Proteomes" id="UP000198384">
    <property type="component" value="Unassembled WGS sequence"/>
</dbReference>
<proteinExistence type="predicted"/>
<name>A0A238XD52_9FLAO</name>
<dbReference type="RefSeq" id="WP_245813511.1">
    <property type="nucleotide sequence ID" value="NZ_FZNT01000005.1"/>
</dbReference>
<sequence length="244" mass="28578">MNLKYQLIGSFFNQRTKNECHKVLIANNTYYKNLSEVNKKTFQIRTLVFLWTTNFSSERGFLLTNKMKIIVSSAFVQITFGLKMNTLKKFNAIFIAPRSYSYKNNKALFNGDVNLYTKKVNLSWPAVAHGFEVSDDAMNLTIHEFGHCLIFENASNTYFSKVFEDKEFENWKKQAAIKFQKIKLKQNKVLRSYAGTNLIELFSVALETFFEQPDFFEQHEPALYNSMTKLLKQDPRHKLNPIEK</sequence>
<dbReference type="PANTHER" id="PTHR30164:SF2">
    <property type="entry name" value="PROTEIN MTFA"/>
    <property type="match status" value="1"/>
</dbReference>
<evidence type="ECO:0000313" key="1">
    <source>
        <dbReference type="EMBL" id="SNR56498.1"/>
    </source>
</evidence>